<dbReference type="KEGG" id="acan:ACA1_068510"/>
<organism evidence="4 5">
    <name type="scientific">Acanthamoeba castellanii (strain ATCC 30010 / Neff)</name>
    <dbReference type="NCBI Taxonomy" id="1257118"/>
    <lineage>
        <taxon>Eukaryota</taxon>
        <taxon>Amoebozoa</taxon>
        <taxon>Discosea</taxon>
        <taxon>Longamoebia</taxon>
        <taxon>Centramoebida</taxon>
        <taxon>Acanthamoebidae</taxon>
        <taxon>Acanthamoeba</taxon>
    </lineage>
</organism>
<evidence type="ECO:0000256" key="1">
    <source>
        <dbReference type="SAM" id="MobiDB-lite"/>
    </source>
</evidence>
<dbReference type="AlphaFoldDB" id="L8HDF9"/>
<dbReference type="InterPro" id="IPR000387">
    <property type="entry name" value="Tyr_Pase_dom"/>
</dbReference>
<dbReference type="PANTHER" id="PTHR19134">
    <property type="entry name" value="RECEPTOR-TYPE TYROSINE-PROTEIN PHOSPHATASE"/>
    <property type="match status" value="1"/>
</dbReference>
<accession>L8HDF9</accession>
<sequence length="417" mass="47290">MDLEINRSTAGEPGQGFDDDTIKRIHDEFEHLNFQYQTELNQQLQKGVMLFASATTRNNYHKNRYSNILATESTRVKLIAHRDLFLDSDYINANYIDGEIPGSKKTYIACQAPLPSTLSHFWLMLWENESAVIVMLTRLCERERVKATAYWPEDVGEKKHFGPFCVTYVKGKIINTYLEQRVFEVEHAGQTRQIIQLHYTEWPDFGTPESTQTIRELVGLMDVYRMKGKLSGLGGPIVAHCSAGVGRAGTFVAIHICLEKMKYFNSLDQVIDIPRTVMLLRQSRTGMVQTPEQYRFIYDVVRDARQEFKERAQRVFAAPGPSQVDGDFKRPHTTKRSKMLDGEWVDPPRSLRSSCAACYTASSSLSLASSSPYAVVAGDSSSSEASELYVSGPTTAEERRKAFATTEKKRRLSFSRS</sequence>
<dbReference type="Gene3D" id="3.90.190.10">
    <property type="entry name" value="Protein tyrosine phosphatase superfamily"/>
    <property type="match status" value="1"/>
</dbReference>
<proteinExistence type="predicted"/>
<gene>
    <name evidence="4" type="ORF">ACA1_068510</name>
</gene>
<dbReference type="SUPFAM" id="SSF52799">
    <property type="entry name" value="(Phosphotyrosine protein) phosphatases II"/>
    <property type="match status" value="1"/>
</dbReference>
<dbReference type="OrthoDB" id="165498at2759"/>
<dbReference type="InterPro" id="IPR000242">
    <property type="entry name" value="PTP_cat"/>
</dbReference>
<dbReference type="Pfam" id="PF00102">
    <property type="entry name" value="Y_phosphatase"/>
    <property type="match status" value="1"/>
</dbReference>
<feature type="domain" description="Tyrosine specific protein phosphatases" evidence="3">
    <location>
        <begin position="215"/>
        <end position="295"/>
    </location>
</feature>
<dbReference type="GeneID" id="14924240"/>
<feature type="domain" description="Tyrosine-protein phosphatase" evidence="2">
    <location>
        <begin position="25"/>
        <end position="304"/>
    </location>
</feature>
<name>L8HDF9_ACACF</name>
<dbReference type="GO" id="GO:0004725">
    <property type="term" value="F:protein tyrosine phosphatase activity"/>
    <property type="evidence" value="ECO:0007669"/>
    <property type="project" value="InterPro"/>
</dbReference>
<dbReference type="PROSITE" id="PS50055">
    <property type="entry name" value="TYR_PHOSPHATASE_PTP"/>
    <property type="match status" value="1"/>
</dbReference>
<dbReference type="SMART" id="SM00194">
    <property type="entry name" value="PTPc"/>
    <property type="match status" value="1"/>
</dbReference>
<protein>
    <submittedName>
        <fullName evidence="4">Tyrosine phosphatase</fullName>
    </submittedName>
</protein>
<evidence type="ECO:0000313" key="4">
    <source>
        <dbReference type="EMBL" id="ELR23267.1"/>
    </source>
</evidence>
<feature type="region of interest" description="Disordered" evidence="1">
    <location>
        <begin position="376"/>
        <end position="417"/>
    </location>
</feature>
<evidence type="ECO:0000259" key="3">
    <source>
        <dbReference type="PROSITE" id="PS50056"/>
    </source>
</evidence>
<feature type="compositionally biased region" description="Low complexity" evidence="1">
    <location>
        <begin position="376"/>
        <end position="387"/>
    </location>
</feature>
<dbReference type="InterPro" id="IPR050348">
    <property type="entry name" value="Protein-Tyr_Phosphatase"/>
</dbReference>
<dbReference type="RefSeq" id="XP_004352795.1">
    <property type="nucleotide sequence ID" value="XM_004352743.1"/>
</dbReference>
<dbReference type="VEuPathDB" id="AmoebaDB:ACA1_068510"/>
<dbReference type="CDD" id="cd00047">
    <property type="entry name" value="PTPc"/>
    <property type="match status" value="1"/>
</dbReference>
<evidence type="ECO:0000313" key="5">
    <source>
        <dbReference type="Proteomes" id="UP000011083"/>
    </source>
</evidence>
<feature type="compositionally biased region" description="Basic residues" evidence="1">
    <location>
        <begin position="408"/>
        <end position="417"/>
    </location>
</feature>
<dbReference type="InterPro" id="IPR003595">
    <property type="entry name" value="Tyr_Pase_cat"/>
</dbReference>
<keyword evidence="5" id="KW-1185">Reference proteome</keyword>
<dbReference type="PANTHER" id="PTHR19134:SF449">
    <property type="entry name" value="TYROSINE-PROTEIN PHOSPHATASE 1"/>
    <property type="match status" value="1"/>
</dbReference>
<dbReference type="InterPro" id="IPR029021">
    <property type="entry name" value="Prot-tyrosine_phosphatase-like"/>
</dbReference>
<dbReference type="PRINTS" id="PR00700">
    <property type="entry name" value="PRTYPHPHTASE"/>
</dbReference>
<reference evidence="4 5" key="1">
    <citation type="journal article" date="2013" name="Genome Biol.">
        <title>Genome of Acanthamoeba castellanii highlights extensive lateral gene transfer and early evolution of tyrosine kinase signaling.</title>
        <authorList>
            <person name="Clarke M."/>
            <person name="Lohan A.J."/>
            <person name="Liu B."/>
            <person name="Lagkouvardos I."/>
            <person name="Roy S."/>
            <person name="Zafar N."/>
            <person name="Bertelli C."/>
            <person name="Schilde C."/>
            <person name="Kianianmomeni A."/>
            <person name="Burglin T.R."/>
            <person name="Frech C."/>
            <person name="Turcotte B."/>
            <person name="Kopec K.O."/>
            <person name="Synnott J.M."/>
            <person name="Choo C."/>
            <person name="Paponov I."/>
            <person name="Finkler A."/>
            <person name="Soon Heng Tan C."/>
            <person name="Hutchins A.P."/>
            <person name="Weinmeier T."/>
            <person name="Rattei T."/>
            <person name="Chu J.S."/>
            <person name="Gimenez G."/>
            <person name="Irimia M."/>
            <person name="Rigden D.J."/>
            <person name="Fitzpatrick D.A."/>
            <person name="Lorenzo-Morales J."/>
            <person name="Bateman A."/>
            <person name="Chiu C.H."/>
            <person name="Tang P."/>
            <person name="Hegemann P."/>
            <person name="Fromm H."/>
            <person name="Raoult D."/>
            <person name="Greub G."/>
            <person name="Miranda-Saavedra D."/>
            <person name="Chen N."/>
            <person name="Nash P."/>
            <person name="Ginger M.L."/>
            <person name="Horn M."/>
            <person name="Schaap P."/>
            <person name="Caler L."/>
            <person name="Loftus B."/>
        </authorList>
    </citation>
    <scope>NUCLEOTIDE SEQUENCE [LARGE SCALE GENOMIC DNA]</scope>
    <source>
        <strain evidence="4 5">Neff</strain>
    </source>
</reference>
<dbReference type="Proteomes" id="UP000011083">
    <property type="component" value="Unassembled WGS sequence"/>
</dbReference>
<dbReference type="SMART" id="SM00404">
    <property type="entry name" value="PTPc_motif"/>
    <property type="match status" value="1"/>
</dbReference>
<evidence type="ECO:0000259" key="2">
    <source>
        <dbReference type="PROSITE" id="PS50055"/>
    </source>
</evidence>
<dbReference type="EMBL" id="KB007857">
    <property type="protein sequence ID" value="ELR23267.1"/>
    <property type="molecule type" value="Genomic_DNA"/>
</dbReference>
<dbReference type="STRING" id="1257118.L8HDF9"/>
<dbReference type="PROSITE" id="PS50056">
    <property type="entry name" value="TYR_PHOSPHATASE_2"/>
    <property type="match status" value="1"/>
</dbReference>